<dbReference type="CDD" id="cd01630">
    <property type="entry name" value="HAD_KDO-like"/>
    <property type="match status" value="1"/>
</dbReference>
<evidence type="ECO:0000256" key="1">
    <source>
        <dbReference type="ARBA" id="ARBA00001946"/>
    </source>
</evidence>
<evidence type="ECO:0000313" key="8">
    <source>
        <dbReference type="EMBL" id="SEM26399.1"/>
    </source>
</evidence>
<organism evidence="8 9">
    <name type="scientific">Syntrophus gentianae</name>
    <dbReference type="NCBI Taxonomy" id="43775"/>
    <lineage>
        <taxon>Bacteria</taxon>
        <taxon>Pseudomonadati</taxon>
        <taxon>Thermodesulfobacteriota</taxon>
        <taxon>Syntrophia</taxon>
        <taxon>Syntrophales</taxon>
        <taxon>Syntrophaceae</taxon>
        <taxon>Syntrophus</taxon>
    </lineage>
</organism>
<dbReference type="SFLD" id="SFLDG01138">
    <property type="entry name" value="C1.6.2:_Deoxy-d-mannose-octulo"/>
    <property type="match status" value="1"/>
</dbReference>
<keyword evidence="5" id="KW-0378">Hydrolase</keyword>
<evidence type="ECO:0000256" key="6">
    <source>
        <dbReference type="ARBA" id="ARBA00022842"/>
    </source>
</evidence>
<dbReference type="SFLD" id="SFLDG01136">
    <property type="entry name" value="C1.6:_Phosphoserine_Phosphatas"/>
    <property type="match status" value="1"/>
</dbReference>
<comment type="subunit">
    <text evidence="3">Homotetramer.</text>
</comment>
<dbReference type="STRING" id="43775.SAMN04489760_10895"/>
<evidence type="ECO:0000256" key="2">
    <source>
        <dbReference type="ARBA" id="ARBA00005893"/>
    </source>
</evidence>
<evidence type="ECO:0000256" key="4">
    <source>
        <dbReference type="ARBA" id="ARBA00022723"/>
    </source>
</evidence>
<evidence type="ECO:0000256" key="5">
    <source>
        <dbReference type="ARBA" id="ARBA00022801"/>
    </source>
</evidence>
<dbReference type="NCBIfam" id="TIGR01662">
    <property type="entry name" value="HAD-SF-IIIA"/>
    <property type="match status" value="1"/>
</dbReference>
<dbReference type="SFLD" id="SFLDS00003">
    <property type="entry name" value="Haloacid_Dehalogenase"/>
    <property type="match status" value="1"/>
</dbReference>
<feature type="binding site" evidence="7">
    <location>
        <position position="20"/>
    </location>
    <ligand>
        <name>substrate</name>
    </ligand>
</feature>
<comment type="similarity">
    <text evidence="2">Belongs to the KdsC family.</text>
</comment>
<dbReference type="AlphaFoldDB" id="A0A1H7WZU6"/>
<dbReference type="InterPro" id="IPR050793">
    <property type="entry name" value="CMP-NeuNAc_synthase"/>
</dbReference>
<name>A0A1H7WZU6_9BACT</name>
<dbReference type="PANTHER" id="PTHR21485">
    <property type="entry name" value="HAD SUPERFAMILY MEMBERS CMAS AND KDSC"/>
    <property type="match status" value="1"/>
</dbReference>
<dbReference type="Proteomes" id="UP000198744">
    <property type="component" value="Unassembled WGS sequence"/>
</dbReference>
<dbReference type="SUPFAM" id="SSF56784">
    <property type="entry name" value="HAD-like"/>
    <property type="match status" value="1"/>
</dbReference>
<proteinExistence type="inferred from homology"/>
<dbReference type="PIRSF" id="PIRSF006118">
    <property type="entry name" value="KDO8-P_Ptase"/>
    <property type="match status" value="1"/>
</dbReference>
<dbReference type="FunFam" id="3.40.50.1000:FF:000029">
    <property type="entry name" value="3-deoxy-D-manno-octulosonate 8-phosphate phosphatase KdsC"/>
    <property type="match status" value="1"/>
</dbReference>
<dbReference type="InterPro" id="IPR036412">
    <property type="entry name" value="HAD-like_sf"/>
</dbReference>
<dbReference type="Pfam" id="PF08282">
    <property type="entry name" value="Hydrolase_3"/>
    <property type="match status" value="1"/>
</dbReference>
<evidence type="ECO:0000313" key="9">
    <source>
        <dbReference type="Proteomes" id="UP000198744"/>
    </source>
</evidence>
<keyword evidence="9" id="KW-1185">Reference proteome</keyword>
<sequence length="179" mass="20124">MDEEIKNKIKKIRILILDVDGVLTDGRIILNDAGQESKHFDVKDGHGLKMIMRYGIDVILLTGRSSSVVMHRANDLGIREVFQGILNKKEFFQQLISERGLNPEEIAYIGDDFVDVPLLKRSGFSVAVKDAVSEVKQFADFITDNPGGRGAVREVCDLILKVQDKWAEVAERYELGGYE</sequence>
<protein>
    <submittedName>
        <fullName evidence="8">3-deoxy-D-manno-octulosonate 8-phosphate phosphatase (KDO 8-P phosphatase)</fullName>
    </submittedName>
</protein>
<dbReference type="GO" id="GO:0016788">
    <property type="term" value="F:hydrolase activity, acting on ester bonds"/>
    <property type="evidence" value="ECO:0007669"/>
    <property type="project" value="InterPro"/>
</dbReference>
<dbReference type="InterPro" id="IPR010023">
    <property type="entry name" value="KdsC_fam"/>
</dbReference>
<dbReference type="InterPro" id="IPR006549">
    <property type="entry name" value="HAD-SF_hydro_IIIA"/>
</dbReference>
<dbReference type="GO" id="GO:0046872">
    <property type="term" value="F:metal ion binding"/>
    <property type="evidence" value="ECO:0007669"/>
    <property type="project" value="UniProtKB-KW"/>
</dbReference>
<accession>A0A1H7WZU6</accession>
<dbReference type="Gene3D" id="3.40.50.1000">
    <property type="entry name" value="HAD superfamily/HAD-like"/>
    <property type="match status" value="1"/>
</dbReference>
<keyword evidence="6 7" id="KW-0460">Magnesium</keyword>
<reference evidence="8 9" key="1">
    <citation type="submission" date="2016-10" db="EMBL/GenBank/DDBJ databases">
        <authorList>
            <person name="de Groot N.N."/>
        </authorList>
    </citation>
    <scope>NUCLEOTIDE SEQUENCE [LARGE SCALE GENOMIC DNA]</scope>
    <source>
        <strain evidence="8 9">DSM 8423</strain>
    </source>
</reference>
<feature type="binding site" evidence="7">
    <location>
        <position position="18"/>
    </location>
    <ligand>
        <name>Mg(2+)</name>
        <dbReference type="ChEBI" id="CHEBI:18420"/>
    </ligand>
</feature>
<dbReference type="EMBL" id="FOBS01000008">
    <property type="protein sequence ID" value="SEM26399.1"/>
    <property type="molecule type" value="Genomic_DNA"/>
</dbReference>
<dbReference type="NCBIfam" id="TIGR01670">
    <property type="entry name" value="KdsC-phosphatas"/>
    <property type="match status" value="1"/>
</dbReference>
<dbReference type="InterPro" id="IPR023214">
    <property type="entry name" value="HAD_sf"/>
</dbReference>
<dbReference type="PANTHER" id="PTHR21485:SF3">
    <property type="entry name" value="N-ACYLNEURAMINATE CYTIDYLYLTRANSFERASE"/>
    <property type="match status" value="1"/>
</dbReference>
<evidence type="ECO:0000256" key="7">
    <source>
        <dbReference type="PIRSR" id="PIRSR006118-2"/>
    </source>
</evidence>
<feature type="binding site" evidence="7">
    <location>
        <position position="111"/>
    </location>
    <ligand>
        <name>Mg(2+)</name>
        <dbReference type="ChEBI" id="CHEBI:18420"/>
    </ligand>
</feature>
<dbReference type="GO" id="GO:0008781">
    <property type="term" value="F:N-acylneuraminate cytidylyltransferase activity"/>
    <property type="evidence" value="ECO:0007669"/>
    <property type="project" value="TreeGrafter"/>
</dbReference>
<comment type="cofactor">
    <cofactor evidence="1 7">
        <name>Mg(2+)</name>
        <dbReference type="ChEBI" id="CHEBI:18420"/>
    </cofactor>
</comment>
<keyword evidence="4 7" id="KW-0479">Metal-binding</keyword>
<evidence type="ECO:0000256" key="3">
    <source>
        <dbReference type="ARBA" id="ARBA00011881"/>
    </source>
</evidence>
<gene>
    <name evidence="8" type="ORF">SAMN04489760_10895</name>
</gene>